<dbReference type="InterPro" id="IPR011964">
    <property type="entry name" value="YVTN_b-propeller_repeat"/>
</dbReference>
<dbReference type="SUPFAM" id="SSF50974">
    <property type="entry name" value="Nitrous oxide reductase, N-terminal domain"/>
    <property type="match status" value="1"/>
</dbReference>
<accession>A0ABT6RMK9</accession>
<gene>
    <name evidence="4" type="ORF">QIS99_04585</name>
</gene>
<reference evidence="4 5" key="1">
    <citation type="submission" date="2023-05" db="EMBL/GenBank/DDBJ databases">
        <title>Draft genome sequence of Streptomyces sp. B-S-A8 isolated from a cave soil in Thailand.</title>
        <authorList>
            <person name="Chamroensaksri N."/>
            <person name="Muangham S."/>
        </authorList>
    </citation>
    <scope>NUCLEOTIDE SEQUENCE [LARGE SCALE GENOMIC DNA]</scope>
    <source>
        <strain evidence="4 5">B-S-A8</strain>
    </source>
</reference>
<comment type="caution">
    <text evidence="4">The sequence shown here is derived from an EMBL/GenBank/DDBJ whole genome shotgun (WGS) entry which is preliminary data.</text>
</comment>
<comment type="cofactor">
    <cofactor evidence="1">
        <name>Cu cation</name>
        <dbReference type="ChEBI" id="CHEBI:23378"/>
    </cofactor>
</comment>
<proteinExistence type="predicted"/>
<evidence type="ECO:0000313" key="5">
    <source>
        <dbReference type="Proteomes" id="UP001224661"/>
    </source>
</evidence>
<dbReference type="Gene3D" id="2.130.10.10">
    <property type="entry name" value="YVTN repeat-like/Quinoprotein amine dehydrogenase"/>
    <property type="match status" value="2"/>
</dbReference>
<dbReference type="InterPro" id="IPR051200">
    <property type="entry name" value="Host-pathogen_enzymatic-act"/>
</dbReference>
<keyword evidence="3" id="KW-0732">Signal</keyword>
<evidence type="ECO:0000256" key="3">
    <source>
        <dbReference type="SAM" id="SignalP"/>
    </source>
</evidence>
<feature type="region of interest" description="Disordered" evidence="2">
    <location>
        <begin position="488"/>
        <end position="511"/>
    </location>
</feature>
<dbReference type="Pfam" id="PF10282">
    <property type="entry name" value="Lactonase"/>
    <property type="match status" value="1"/>
</dbReference>
<dbReference type="PANTHER" id="PTHR47197">
    <property type="entry name" value="PROTEIN NIRF"/>
    <property type="match status" value="1"/>
</dbReference>
<evidence type="ECO:0000256" key="1">
    <source>
        <dbReference type="ARBA" id="ARBA00001935"/>
    </source>
</evidence>
<feature type="signal peptide" evidence="3">
    <location>
        <begin position="1"/>
        <end position="21"/>
    </location>
</feature>
<dbReference type="InterPro" id="IPR019405">
    <property type="entry name" value="Lactonase_7-beta_prop"/>
</dbReference>
<dbReference type="InterPro" id="IPR011045">
    <property type="entry name" value="N2O_reductase_N"/>
</dbReference>
<dbReference type="EMBL" id="JASCIR010000002">
    <property type="protein sequence ID" value="MDI3385494.1"/>
    <property type="molecule type" value="Genomic_DNA"/>
</dbReference>
<name>A0ABT6RMK9_9ACTN</name>
<keyword evidence="5" id="KW-1185">Reference proteome</keyword>
<dbReference type="RefSeq" id="WP_282510607.1">
    <property type="nucleotide sequence ID" value="NZ_JASCIR010000002.1"/>
</dbReference>
<feature type="chain" id="PRO_5045683213" evidence="3">
    <location>
        <begin position="22"/>
        <end position="511"/>
    </location>
</feature>
<protein>
    <submittedName>
        <fullName evidence="4">Beta-propeller fold lactonase family protein</fullName>
    </submittedName>
</protein>
<sequence length="511" mass="53462">MGTRKFRRNVVAATAAAAVVAAGGVGVASVDPGGATAPRSSDRAPAAGRTKAPVQAPALPGAQGISPSDRVYTADQTSNTVTVIDPSKDRVLGTLALGSQRLDGVLGAQYLKEVGVHGLGFSRDGRHLGVVSVTTNSAVVIDTATNEIVSKTYVGRAAHEGFFSADGTEFWVAERGQDTVAVVDVRHGGVKERIRTGQGPSKVLFSPDGKRAYVNHIGTAQVTVVDTAQKKVVQRIRGIGDVFSPDAALSPDGRELWVGQKKAGKVTVVDVRAGRVLTVLDTGPETNHINFVTTADTAYAYVTVGGRDETLVYERRGAHPQLVDRIRNSGSTPHGIWPSPDNTKVYVALERGDAVDVIDTRTRRVTKSLDVGQDPQALVYVARSAPAANAGLGRQGLSAATRDVPVDAPGDADVEVTARPVDGLDQLQLSAKALEPSTAYTLYARRAGERVPLVDFTTDAKGAAPRVLVFARFTGVYDDRLTVARATGTSANTDHGGHGGNGDHGAHAHDD</sequence>
<dbReference type="PROSITE" id="PS51318">
    <property type="entry name" value="TAT"/>
    <property type="match status" value="1"/>
</dbReference>
<dbReference type="InterPro" id="IPR015943">
    <property type="entry name" value="WD40/YVTN_repeat-like_dom_sf"/>
</dbReference>
<dbReference type="PANTHER" id="PTHR47197:SF3">
    <property type="entry name" value="DIHYDRO-HEME D1 DEHYDROGENASE"/>
    <property type="match status" value="1"/>
</dbReference>
<feature type="region of interest" description="Disordered" evidence="2">
    <location>
        <begin position="30"/>
        <end position="70"/>
    </location>
</feature>
<evidence type="ECO:0000256" key="2">
    <source>
        <dbReference type="SAM" id="MobiDB-lite"/>
    </source>
</evidence>
<evidence type="ECO:0000313" key="4">
    <source>
        <dbReference type="EMBL" id="MDI3385494.1"/>
    </source>
</evidence>
<dbReference type="Proteomes" id="UP001224661">
    <property type="component" value="Unassembled WGS sequence"/>
</dbReference>
<dbReference type="InterPro" id="IPR006311">
    <property type="entry name" value="TAT_signal"/>
</dbReference>
<organism evidence="4 5">
    <name type="scientific">Streptomyces solicavernae</name>
    <dbReference type="NCBI Taxonomy" id="3043614"/>
    <lineage>
        <taxon>Bacteria</taxon>
        <taxon>Bacillati</taxon>
        <taxon>Actinomycetota</taxon>
        <taxon>Actinomycetes</taxon>
        <taxon>Kitasatosporales</taxon>
        <taxon>Streptomycetaceae</taxon>
        <taxon>Streptomyces</taxon>
    </lineage>
</organism>
<dbReference type="NCBIfam" id="TIGR02276">
    <property type="entry name" value="beta_rpt_yvtn"/>
    <property type="match status" value="1"/>
</dbReference>